<dbReference type="Proteomes" id="UP000256970">
    <property type="component" value="Unassembled WGS sequence"/>
</dbReference>
<dbReference type="EMBL" id="FNXT01000059">
    <property type="protein sequence ID" value="SZX60350.1"/>
    <property type="molecule type" value="Genomic_DNA"/>
</dbReference>
<accession>A0A383V5Z0</accession>
<keyword evidence="2" id="KW-1185">Reference proteome</keyword>
<evidence type="ECO:0000313" key="2">
    <source>
        <dbReference type="Proteomes" id="UP000256970"/>
    </source>
</evidence>
<dbReference type="AlphaFoldDB" id="A0A383V5Z0"/>
<evidence type="ECO:0000313" key="1">
    <source>
        <dbReference type="EMBL" id="SZX60350.1"/>
    </source>
</evidence>
<gene>
    <name evidence="1" type="ORF">BQ4739_LOCUS904</name>
</gene>
<reference evidence="1 2" key="1">
    <citation type="submission" date="2016-10" db="EMBL/GenBank/DDBJ databases">
        <authorList>
            <person name="Cai Z."/>
        </authorList>
    </citation>
    <scope>NUCLEOTIDE SEQUENCE [LARGE SCALE GENOMIC DNA]</scope>
</reference>
<name>A0A383V5Z0_TETOB</name>
<protein>
    <submittedName>
        <fullName evidence="1">Uncharacterized protein</fullName>
    </submittedName>
</protein>
<organism evidence="1 2">
    <name type="scientific">Tetradesmus obliquus</name>
    <name type="common">Green alga</name>
    <name type="synonym">Acutodesmus obliquus</name>
    <dbReference type="NCBI Taxonomy" id="3088"/>
    <lineage>
        <taxon>Eukaryota</taxon>
        <taxon>Viridiplantae</taxon>
        <taxon>Chlorophyta</taxon>
        <taxon>core chlorophytes</taxon>
        <taxon>Chlorophyceae</taxon>
        <taxon>CS clade</taxon>
        <taxon>Sphaeropleales</taxon>
        <taxon>Scenedesmaceae</taxon>
        <taxon>Tetradesmus</taxon>
    </lineage>
</organism>
<proteinExistence type="predicted"/>
<sequence length="368" mass="39301">MVSASPVVPPRLQPRRVVVANATTAERLARAKGYPYARPSTSFIFCNGAAYTFADSDWVTPSQWSRSLQHLLQLQVTAPDGTSSRLSDVLAQQGVKQSVLAADTPLTPILAIGSNAGPEQLARKFPLDLFPDGVVVPVIQCVLQDFDVVFAPLISSYGSATATLEHSPGTAVSVFITYLTPPLQQRMHETEGAYNLCRMDGVQLLEGLSLQAHTEGAAPVAAHSTAYNYNHQSGTLHLPFSNPGSSPVALAEIAAAGRRYPALTQVQMQAALRLALKQVSAQQLPGAPGAASHALHKLDTLPSMQQQQGDGGQLRHTEGLDDWILSNLDDHTLRRARVSALVAAAQPFQYQQSEVLMVIGTALSTSVK</sequence>